<gene>
    <name evidence="3" type="ORF">C7999DRAFT_44692</name>
</gene>
<evidence type="ECO:0000259" key="1">
    <source>
        <dbReference type="Pfam" id="PF06985"/>
    </source>
</evidence>
<dbReference type="PANTHER" id="PTHR10622">
    <property type="entry name" value="HET DOMAIN-CONTAINING PROTEIN"/>
    <property type="match status" value="1"/>
</dbReference>
<sequence>MRLLRTDKLKLVEFQGQDIPPYAILSHTWGEEEVTFEDVLLGHAKSRKGYQKVAGACSQAIRDGFEYIWIDTCCIDKSSSAELSEAINSMFRWYGDAEVCYAFLSDVEDDEDPWTWSSTFRTSRWFTRGWTLQELIAPGVVYFYSAGWKEIGSRDTLLNLIVSITKISPDYFETGDLSQFSAAQKMSWAANRETTRPEDNAYCLLGLFDINLPLLYGEGGRAFQRLQEEILLQTEDDSLFAHNHQDCCSPAGRRNQLRR</sequence>
<dbReference type="PANTHER" id="PTHR10622:SF10">
    <property type="entry name" value="HET DOMAIN-CONTAINING PROTEIN"/>
    <property type="match status" value="1"/>
</dbReference>
<reference evidence="3" key="1">
    <citation type="journal article" date="2023" name="Mol. Phylogenet. Evol.">
        <title>Genome-scale phylogeny and comparative genomics of the fungal order Sordariales.</title>
        <authorList>
            <person name="Hensen N."/>
            <person name="Bonometti L."/>
            <person name="Westerberg I."/>
            <person name="Brannstrom I.O."/>
            <person name="Guillou S."/>
            <person name="Cros-Aarteil S."/>
            <person name="Calhoun S."/>
            <person name="Haridas S."/>
            <person name="Kuo A."/>
            <person name="Mondo S."/>
            <person name="Pangilinan J."/>
            <person name="Riley R."/>
            <person name="LaButti K."/>
            <person name="Andreopoulos B."/>
            <person name="Lipzen A."/>
            <person name="Chen C."/>
            <person name="Yan M."/>
            <person name="Daum C."/>
            <person name="Ng V."/>
            <person name="Clum A."/>
            <person name="Steindorff A."/>
            <person name="Ohm R.A."/>
            <person name="Martin F."/>
            <person name="Silar P."/>
            <person name="Natvig D.O."/>
            <person name="Lalanne C."/>
            <person name="Gautier V."/>
            <person name="Ament-Velasquez S.L."/>
            <person name="Kruys A."/>
            <person name="Hutchinson M.I."/>
            <person name="Powell A.J."/>
            <person name="Barry K."/>
            <person name="Miller A.N."/>
            <person name="Grigoriev I.V."/>
            <person name="Debuchy R."/>
            <person name="Gladieux P."/>
            <person name="Hiltunen Thoren M."/>
            <person name="Johannesson H."/>
        </authorList>
    </citation>
    <scope>NUCLEOTIDE SEQUENCE</scope>
    <source>
        <strain evidence="3">CBS 359.72</strain>
    </source>
</reference>
<protein>
    <submittedName>
        <fullName evidence="3">Heterokaryon incompatibility protein-domain-containing protein</fullName>
    </submittedName>
</protein>
<accession>A0AAN7CLJ8</accession>
<reference evidence="3" key="2">
    <citation type="submission" date="2023-05" db="EMBL/GenBank/DDBJ databases">
        <authorList>
            <consortium name="Lawrence Berkeley National Laboratory"/>
            <person name="Steindorff A."/>
            <person name="Hensen N."/>
            <person name="Bonometti L."/>
            <person name="Westerberg I."/>
            <person name="Brannstrom I.O."/>
            <person name="Guillou S."/>
            <person name="Cros-Aarteil S."/>
            <person name="Calhoun S."/>
            <person name="Haridas S."/>
            <person name="Kuo A."/>
            <person name="Mondo S."/>
            <person name="Pangilinan J."/>
            <person name="Riley R."/>
            <person name="Labutti K."/>
            <person name="Andreopoulos B."/>
            <person name="Lipzen A."/>
            <person name="Chen C."/>
            <person name="Yanf M."/>
            <person name="Daum C."/>
            <person name="Ng V."/>
            <person name="Clum A."/>
            <person name="Ohm R."/>
            <person name="Martin F."/>
            <person name="Silar P."/>
            <person name="Natvig D."/>
            <person name="Lalanne C."/>
            <person name="Gautier V."/>
            <person name="Ament-Velasquez S.L."/>
            <person name="Kruys A."/>
            <person name="Hutchinson M.I."/>
            <person name="Powell A.J."/>
            <person name="Barry K."/>
            <person name="Miller A.N."/>
            <person name="Grigoriev I.V."/>
            <person name="Debuchy R."/>
            <person name="Gladieux P."/>
            <person name="Thoren M.H."/>
            <person name="Johannesson H."/>
        </authorList>
    </citation>
    <scope>NUCLEOTIDE SEQUENCE</scope>
    <source>
        <strain evidence="3">CBS 359.72</strain>
    </source>
</reference>
<evidence type="ECO:0000313" key="4">
    <source>
        <dbReference type="Proteomes" id="UP001303647"/>
    </source>
</evidence>
<dbReference type="Pfam" id="PF06985">
    <property type="entry name" value="HET"/>
    <property type="match status" value="1"/>
</dbReference>
<dbReference type="Proteomes" id="UP001303647">
    <property type="component" value="Unassembled WGS sequence"/>
</dbReference>
<dbReference type="Pfam" id="PF26640">
    <property type="entry name" value="DUF8212"/>
    <property type="match status" value="1"/>
</dbReference>
<keyword evidence="4" id="KW-1185">Reference proteome</keyword>
<proteinExistence type="predicted"/>
<dbReference type="InterPro" id="IPR058525">
    <property type="entry name" value="DUF8212"/>
</dbReference>
<evidence type="ECO:0000259" key="2">
    <source>
        <dbReference type="Pfam" id="PF26640"/>
    </source>
</evidence>
<name>A0AAN7CLJ8_9PEZI</name>
<organism evidence="3 4">
    <name type="scientific">Corynascus novoguineensis</name>
    <dbReference type="NCBI Taxonomy" id="1126955"/>
    <lineage>
        <taxon>Eukaryota</taxon>
        <taxon>Fungi</taxon>
        <taxon>Dikarya</taxon>
        <taxon>Ascomycota</taxon>
        <taxon>Pezizomycotina</taxon>
        <taxon>Sordariomycetes</taxon>
        <taxon>Sordariomycetidae</taxon>
        <taxon>Sordariales</taxon>
        <taxon>Chaetomiaceae</taxon>
        <taxon>Corynascus</taxon>
    </lineage>
</organism>
<evidence type="ECO:0000313" key="3">
    <source>
        <dbReference type="EMBL" id="KAK4243507.1"/>
    </source>
</evidence>
<dbReference type="EMBL" id="MU857808">
    <property type="protein sequence ID" value="KAK4243507.1"/>
    <property type="molecule type" value="Genomic_DNA"/>
</dbReference>
<feature type="domain" description="DUF8212" evidence="2">
    <location>
        <begin position="221"/>
        <end position="245"/>
    </location>
</feature>
<dbReference type="AlphaFoldDB" id="A0AAN7CLJ8"/>
<comment type="caution">
    <text evidence="3">The sequence shown here is derived from an EMBL/GenBank/DDBJ whole genome shotgun (WGS) entry which is preliminary data.</text>
</comment>
<feature type="domain" description="Heterokaryon incompatibility" evidence="1">
    <location>
        <begin position="22"/>
        <end position="111"/>
    </location>
</feature>
<dbReference type="InterPro" id="IPR010730">
    <property type="entry name" value="HET"/>
</dbReference>